<dbReference type="Gene3D" id="3.40.710.10">
    <property type="entry name" value="DD-peptidase/beta-lactamase superfamily"/>
    <property type="match status" value="1"/>
</dbReference>
<dbReference type="AlphaFoldDB" id="A0A5R9C2M2"/>
<dbReference type="InterPro" id="IPR012338">
    <property type="entry name" value="Beta-lactam/transpept-like"/>
</dbReference>
<feature type="transmembrane region" description="Helical" evidence="10">
    <location>
        <begin position="7"/>
        <end position="26"/>
    </location>
</feature>
<dbReference type="GO" id="GO:0009252">
    <property type="term" value="P:peptidoglycan biosynthetic process"/>
    <property type="evidence" value="ECO:0007669"/>
    <property type="project" value="UniProtKB-KW"/>
</dbReference>
<keyword evidence="12" id="KW-0645">Protease</keyword>
<dbReference type="EMBL" id="VBTE01000022">
    <property type="protein sequence ID" value="TLQ06936.1"/>
    <property type="molecule type" value="Genomic_DNA"/>
</dbReference>
<dbReference type="GO" id="GO:0009002">
    <property type="term" value="F:serine-type D-Ala-D-Ala carboxypeptidase activity"/>
    <property type="evidence" value="ECO:0007669"/>
    <property type="project" value="InterPro"/>
</dbReference>
<evidence type="ECO:0000256" key="5">
    <source>
        <dbReference type="ARBA" id="ARBA00022984"/>
    </source>
</evidence>
<evidence type="ECO:0000256" key="9">
    <source>
        <dbReference type="RuleBase" id="RU004016"/>
    </source>
</evidence>
<evidence type="ECO:0000256" key="1">
    <source>
        <dbReference type="ARBA" id="ARBA00007164"/>
    </source>
</evidence>
<dbReference type="RefSeq" id="WP_138472100.1">
    <property type="nucleotide sequence ID" value="NZ_VBTE01000022.1"/>
</dbReference>
<proteinExistence type="inferred from homology"/>
<feature type="active site" description="Proton acceptor" evidence="7">
    <location>
        <position position="67"/>
    </location>
</feature>
<keyword evidence="6" id="KW-0961">Cell wall biogenesis/degradation</keyword>
<name>A0A5R9C2M2_9LACT</name>
<dbReference type="Proteomes" id="UP000307201">
    <property type="component" value="Unassembled WGS sequence"/>
</dbReference>
<organism evidence="12 13">
    <name type="scientific">Marinilactibacillus psychrotolerans</name>
    <dbReference type="NCBI Taxonomy" id="191770"/>
    <lineage>
        <taxon>Bacteria</taxon>
        <taxon>Bacillati</taxon>
        <taxon>Bacillota</taxon>
        <taxon>Bacilli</taxon>
        <taxon>Lactobacillales</taxon>
        <taxon>Carnobacteriaceae</taxon>
        <taxon>Marinilactibacillus</taxon>
    </lineage>
</organism>
<evidence type="ECO:0000256" key="10">
    <source>
        <dbReference type="SAM" id="Phobius"/>
    </source>
</evidence>
<keyword evidence="5" id="KW-0573">Peptidoglycan synthesis</keyword>
<feature type="binding site" evidence="8">
    <location>
        <position position="240"/>
    </location>
    <ligand>
        <name>substrate</name>
    </ligand>
</feature>
<dbReference type="PANTHER" id="PTHR21581">
    <property type="entry name" value="D-ALANYL-D-ALANINE CARBOXYPEPTIDASE"/>
    <property type="match status" value="1"/>
</dbReference>
<evidence type="ECO:0000256" key="3">
    <source>
        <dbReference type="ARBA" id="ARBA00022801"/>
    </source>
</evidence>
<dbReference type="GO" id="GO:0071555">
    <property type="term" value="P:cell wall organization"/>
    <property type="evidence" value="ECO:0007669"/>
    <property type="project" value="UniProtKB-KW"/>
</dbReference>
<feature type="domain" description="Peptidase S11 D-alanyl-D-alanine carboxypeptidase A N-terminal" evidence="11">
    <location>
        <begin position="37"/>
        <end position="270"/>
    </location>
</feature>
<evidence type="ECO:0000259" key="11">
    <source>
        <dbReference type="Pfam" id="PF00768"/>
    </source>
</evidence>
<dbReference type="SUPFAM" id="SSF56601">
    <property type="entry name" value="beta-lactamase/transpeptidase-like"/>
    <property type="match status" value="1"/>
</dbReference>
<keyword evidence="10" id="KW-0472">Membrane</keyword>
<keyword evidence="10" id="KW-1133">Transmembrane helix</keyword>
<dbReference type="InterPro" id="IPR018044">
    <property type="entry name" value="Peptidase_S11"/>
</dbReference>
<reference evidence="12 13" key="1">
    <citation type="submission" date="2019-05" db="EMBL/GenBank/DDBJ databases">
        <title>The metagenome of a microbial culture collection derived from dairy environment covers the genomic content of the human microbiome.</title>
        <authorList>
            <person name="Roder T."/>
            <person name="Wuthrich D."/>
            <person name="Sattari Z."/>
            <person name="Von Ah U."/>
            <person name="Bar C."/>
            <person name="Ronchi F."/>
            <person name="Macpherson A.J."/>
            <person name="Ganal-Vonarburg S.C."/>
            <person name="Bruggmann R."/>
            <person name="Vergeres G."/>
        </authorList>
    </citation>
    <scope>NUCLEOTIDE SEQUENCE [LARGE SCALE GENOMIC DNA]</scope>
    <source>
        <strain evidence="12 13">FAM 24235</strain>
    </source>
</reference>
<feature type="active site" description="Proton acceptor" evidence="7">
    <location>
        <position position="70"/>
    </location>
</feature>
<evidence type="ECO:0000256" key="6">
    <source>
        <dbReference type="ARBA" id="ARBA00023316"/>
    </source>
</evidence>
<evidence type="ECO:0000256" key="2">
    <source>
        <dbReference type="ARBA" id="ARBA00022729"/>
    </source>
</evidence>
<feature type="active site" evidence="7">
    <location>
        <position position="127"/>
    </location>
</feature>
<dbReference type="STRING" id="191770.SAMN04488013_10513"/>
<dbReference type="GO" id="GO:0008360">
    <property type="term" value="P:regulation of cell shape"/>
    <property type="evidence" value="ECO:0007669"/>
    <property type="project" value="UniProtKB-KW"/>
</dbReference>
<evidence type="ECO:0000256" key="8">
    <source>
        <dbReference type="PIRSR" id="PIRSR618044-2"/>
    </source>
</evidence>
<evidence type="ECO:0000313" key="13">
    <source>
        <dbReference type="Proteomes" id="UP000307201"/>
    </source>
</evidence>
<keyword evidence="3" id="KW-0378">Hydrolase</keyword>
<dbReference type="Pfam" id="PF00768">
    <property type="entry name" value="Peptidase_S11"/>
    <property type="match status" value="1"/>
</dbReference>
<evidence type="ECO:0000256" key="7">
    <source>
        <dbReference type="PIRSR" id="PIRSR618044-1"/>
    </source>
</evidence>
<gene>
    <name evidence="12" type="ORF">FEZ48_07995</name>
</gene>
<comment type="similarity">
    <text evidence="1 9">Belongs to the peptidase S11 family.</text>
</comment>
<keyword evidence="2" id="KW-0732">Signal</keyword>
<evidence type="ECO:0000256" key="4">
    <source>
        <dbReference type="ARBA" id="ARBA00022960"/>
    </source>
</evidence>
<evidence type="ECO:0000313" key="12">
    <source>
        <dbReference type="EMBL" id="TLQ06936.1"/>
    </source>
</evidence>
<sequence>MKKIKRFIQACLLGAIIVVPIIFMIGDKHDKQIHEGEYVSPHIYMMNRKTNTIMYKKAADTLAYPASLTKIMTAIIAIEQIDSLSDLTKIDENTYSAMIEANSSMAGFSPSEEVTYADLLYGTILSSGGEAANSLAVSISGNVDHFVQLMNIKAAELKLKNTHFMNPEGLHHENQYTTASDMAKLLNYALDNEQFKKIFTTETYITTSTSSHPNGIYLSSTVLEQVKEAFLGNFSIIGGKSGTTYQAGQNWATLGVIDGEEYISIVMGAPLNDLSHPDRAQIEDTVKLYENTWSSLQ</sequence>
<accession>A0A5R9C2M2</accession>
<dbReference type="OrthoDB" id="9791132at2"/>
<dbReference type="InterPro" id="IPR001967">
    <property type="entry name" value="Peptidase_S11_N"/>
</dbReference>
<keyword evidence="12" id="KW-0121">Carboxypeptidase</keyword>
<keyword evidence="4" id="KW-0133">Cell shape</keyword>
<comment type="caution">
    <text evidence="12">The sequence shown here is derived from an EMBL/GenBank/DDBJ whole genome shotgun (WGS) entry which is preliminary data.</text>
</comment>
<protein>
    <submittedName>
        <fullName evidence="12">D-alanyl-D-alanine carboxypeptidase</fullName>
    </submittedName>
</protein>
<dbReference type="GO" id="GO:0006508">
    <property type="term" value="P:proteolysis"/>
    <property type="evidence" value="ECO:0007669"/>
    <property type="project" value="InterPro"/>
</dbReference>
<dbReference type="PRINTS" id="PR00725">
    <property type="entry name" value="DADACBPTASE1"/>
</dbReference>
<dbReference type="PANTHER" id="PTHR21581:SF33">
    <property type="entry name" value="D-ALANYL-D-ALANINE CARBOXYPEPTIDASE DACB"/>
    <property type="match status" value="1"/>
</dbReference>
<keyword evidence="10" id="KW-0812">Transmembrane</keyword>